<organism evidence="3 4">
    <name type="scientific">Pleurostoma richardsiae</name>
    <dbReference type="NCBI Taxonomy" id="41990"/>
    <lineage>
        <taxon>Eukaryota</taxon>
        <taxon>Fungi</taxon>
        <taxon>Dikarya</taxon>
        <taxon>Ascomycota</taxon>
        <taxon>Pezizomycotina</taxon>
        <taxon>Sordariomycetes</taxon>
        <taxon>Sordariomycetidae</taxon>
        <taxon>Calosphaeriales</taxon>
        <taxon>Pleurostomataceae</taxon>
        <taxon>Pleurostoma</taxon>
    </lineage>
</organism>
<evidence type="ECO:0000313" key="3">
    <source>
        <dbReference type="EMBL" id="KAJ9148875.1"/>
    </source>
</evidence>
<dbReference type="PANTHER" id="PTHR34502">
    <property type="entry name" value="DUF6594 DOMAIN-CONTAINING PROTEIN-RELATED"/>
    <property type="match status" value="1"/>
</dbReference>
<evidence type="ECO:0000259" key="2">
    <source>
        <dbReference type="Pfam" id="PF20237"/>
    </source>
</evidence>
<proteinExistence type="predicted"/>
<dbReference type="PANTHER" id="PTHR34502:SF5">
    <property type="entry name" value="DUF6594 DOMAIN-CONTAINING PROTEIN"/>
    <property type="match status" value="1"/>
</dbReference>
<dbReference type="AlphaFoldDB" id="A0AA38RR06"/>
<protein>
    <recommendedName>
        <fullName evidence="2">DUF6594 domain-containing protein</fullName>
    </recommendedName>
</protein>
<feature type="domain" description="DUF6594" evidence="2">
    <location>
        <begin position="12"/>
        <end position="279"/>
    </location>
</feature>
<comment type="caution">
    <text evidence="3">The sequence shown here is derived from an EMBL/GenBank/DDBJ whole genome shotgun (WGS) entry which is preliminary data.</text>
</comment>
<accession>A0AA38RR06</accession>
<dbReference type="Pfam" id="PF20237">
    <property type="entry name" value="DUF6594"/>
    <property type="match status" value="1"/>
</dbReference>
<dbReference type="EMBL" id="JANBVO010000011">
    <property type="protein sequence ID" value="KAJ9148875.1"/>
    <property type="molecule type" value="Genomic_DNA"/>
</dbReference>
<reference evidence="3" key="1">
    <citation type="submission" date="2022-07" db="EMBL/GenBank/DDBJ databases">
        <title>Fungi with potential for degradation of polypropylene.</title>
        <authorList>
            <person name="Gostincar C."/>
        </authorList>
    </citation>
    <scope>NUCLEOTIDE SEQUENCE</scope>
    <source>
        <strain evidence="3">EXF-13308</strain>
    </source>
</reference>
<feature type="transmembrane region" description="Helical" evidence="1">
    <location>
        <begin position="215"/>
        <end position="235"/>
    </location>
</feature>
<dbReference type="InterPro" id="IPR046529">
    <property type="entry name" value="DUF6594"/>
</dbReference>
<sequence length="286" mass="31882">MARNGDEHVPGYALLGKLMWEHSDTAIFRSFGAFSAENLLYLQAELVGLENELRYAQKADQGSPHPERQRYAVNWVGLSQSAGEDACERDDGTQWQIVLEMRSKLKEYQEALLRHRDIAKLAKPGRSSLQSLQEWMRRTSMGDVRLVGADKDIWSKPDYGDLVCVDESEAWTTRQLILLYHRYIGKHIHKSDESRRHLRNAIAYDNIVIERVGKMLMGVAGGLLPVISIVVLYTVKDMATRLGILALLTTVFSLCLTVATKADVTQVFGASAAFAAVLVVFVGASG</sequence>
<keyword evidence="1" id="KW-1133">Transmembrane helix</keyword>
<keyword evidence="1" id="KW-0472">Membrane</keyword>
<feature type="transmembrane region" description="Helical" evidence="1">
    <location>
        <begin position="242"/>
        <end position="260"/>
    </location>
</feature>
<name>A0AA38RR06_9PEZI</name>
<dbReference type="Proteomes" id="UP001174694">
    <property type="component" value="Unassembled WGS sequence"/>
</dbReference>
<keyword evidence="4" id="KW-1185">Reference proteome</keyword>
<evidence type="ECO:0000256" key="1">
    <source>
        <dbReference type="SAM" id="Phobius"/>
    </source>
</evidence>
<feature type="transmembrane region" description="Helical" evidence="1">
    <location>
        <begin position="266"/>
        <end position="284"/>
    </location>
</feature>
<gene>
    <name evidence="3" type="ORF">NKR23_g4672</name>
</gene>
<keyword evidence="1" id="KW-0812">Transmembrane</keyword>
<evidence type="ECO:0000313" key="4">
    <source>
        <dbReference type="Proteomes" id="UP001174694"/>
    </source>
</evidence>